<dbReference type="InterPro" id="IPR058240">
    <property type="entry name" value="rSAM_sf"/>
</dbReference>
<evidence type="ECO:0000259" key="5">
    <source>
        <dbReference type="PROSITE" id="PS51918"/>
    </source>
</evidence>
<sequence>MLKFYFYRNKVIVHNPIISSWIGIEENELPILEKYLKTRDRHDISKDLLRKIELYRIFDFTDLEVEENFHKLIENFSIPRTVYIVVTEECNLKCTYCYAEAGPGKKLRRELDYEEYDKIFKQLKVAGVKKIVFTGGEVGLKKNFYKILDNAYKKGFICNLISNGRVAYNIKQAKFLSERCYKITISLDSLNENNNDDNRGRGCFKVATKALENLIKLNFKNLAINQTITKNNVADIDTMVAFAKSHKINLNIGTFCKLGRGFDDISLTKDERKEIDRIAMKYKKALNPFTIKVHCGQGIGEFSIDPMGNVYTCKLLDQKDFYLGNVRAEPLDYIFKNKKIDHFSYSSLGMEPCKNCSFKLLCGGSCRANHYYSKSKDDSSNVINNEECKIIKGMILEQMYQFVYGGKEHA</sequence>
<comment type="caution">
    <text evidence="6">The sequence shown here is derived from an EMBL/GenBank/DDBJ whole genome shotgun (WGS) entry which is preliminary data.</text>
</comment>
<dbReference type="PROSITE" id="PS51918">
    <property type="entry name" value="RADICAL_SAM"/>
    <property type="match status" value="1"/>
</dbReference>
<dbReference type="InterPro" id="IPR007197">
    <property type="entry name" value="rSAM"/>
</dbReference>
<name>A0A4U3M1R2_ENTFL</name>
<keyword evidence="2" id="KW-0479">Metal-binding</keyword>
<feature type="domain" description="Radical SAM core" evidence="5">
    <location>
        <begin position="76"/>
        <end position="288"/>
    </location>
</feature>
<dbReference type="GO" id="GO:0046872">
    <property type="term" value="F:metal ion binding"/>
    <property type="evidence" value="ECO:0007669"/>
    <property type="project" value="UniProtKB-KW"/>
</dbReference>
<dbReference type="GO" id="GO:0051536">
    <property type="term" value="F:iron-sulfur cluster binding"/>
    <property type="evidence" value="ECO:0007669"/>
    <property type="project" value="UniProtKB-KW"/>
</dbReference>
<dbReference type="Pfam" id="PF04055">
    <property type="entry name" value="Radical_SAM"/>
    <property type="match status" value="1"/>
</dbReference>
<dbReference type="CDD" id="cd01335">
    <property type="entry name" value="Radical_SAM"/>
    <property type="match status" value="1"/>
</dbReference>
<evidence type="ECO:0000313" key="7">
    <source>
        <dbReference type="Proteomes" id="UP000305511"/>
    </source>
</evidence>
<dbReference type="PANTHER" id="PTHR11228">
    <property type="entry name" value="RADICAL SAM DOMAIN PROTEIN"/>
    <property type="match status" value="1"/>
</dbReference>
<proteinExistence type="predicted"/>
<dbReference type="InterPro" id="IPR023885">
    <property type="entry name" value="4Fe4S-binding_SPASM_dom"/>
</dbReference>
<evidence type="ECO:0000256" key="3">
    <source>
        <dbReference type="ARBA" id="ARBA00023004"/>
    </source>
</evidence>
<dbReference type="SFLD" id="SFLDG01386">
    <property type="entry name" value="main_SPASM_domain-containing"/>
    <property type="match status" value="1"/>
</dbReference>
<dbReference type="EMBL" id="SIYF01000280">
    <property type="protein sequence ID" value="TKK81186.1"/>
    <property type="molecule type" value="Genomic_DNA"/>
</dbReference>
<dbReference type="SFLD" id="SFLDS00029">
    <property type="entry name" value="Radical_SAM"/>
    <property type="match status" value="1"/>
</dbReference>
<dbReference type="GO" id="GO:0003824">
    <property type="term" value="F:catalytic activity"/>
    <property type="evidence" value="ECO:0007669"/>
    <property type="project" value="InterPro"/>
</dbReference>
<dbReference type="InterPro" id="IPR050377">
    <property type="entry name" value="Radical_SAM_PqqE_MftC-like"/>
</dbReference>
<dbReference type="SFLD" id="SFLDG01067">
    <property type="entry name" value="SPASM/twitch_domain_containing"/>
    <property type="match status" value="1"/>
</dbReference>
<evidence type="ECO:0000256" key="1">
    <source>
        <dbReference type="ARBA" id="ARBA00022691"/>
    </source>
</evidence>
<keyword evidence="4" id="KW-0411">Iron-sulfur</keyword>
<evidence type="ECO:0000256" key="4">
    <source>
        <dbReference type="ARBA" id="ARBA00023014"/>
    </source>
</evidence>
<dbReference type="NCBIfam" id="TIGR04085">
    <property type="entry name" value="rSAM_more_4Fe4S"/>
    <property type="match status" value="1"/>
</dbReference>
<dbReference type="InterPro" id="IPR013785">
    <property type="entry name" value="Aldolase_TIM"/>
</dbReference>
<reference evidence="6 7" key="1">
    <citation type="submission" date="2019-02" db="EMBL/GenBank/DDBJ databases">
        <title>Bacteria dissemination in different level of health care in South Africa: the effectiveness of infections prevention and control.</title>
        <authorList>
            <person name="Shobo C."/>
            <person name="Amoako D.G."/>
            <person name="Allam M."/>
            <person name="Ismail A."/>
            <person name="Bester L.A."/>
            <person name="Essack S.Y."/>
        </authorList>
    </citation>
    <scope>NUCLEOTIDE SEQUENCE [LARGE SCALE GENOMIC DNA]</scope>
    <source>
        <strain evidence="6 7">2SIL2</strain>
    </source>
</reference>
<dbReference type="SUPFAM" id="SSF102114">
    <property type="entry name" value="Radical SAM enzymes"/>
    <property type="match status" value="1"/>
</dbReference>
<keyword evidence="3" id="KW-0408">Iron</keyword>
<dbReference type="Proteomes" id="UP000305511">
    <property type="component" value="Unassembled WGS sequence"/>
</dbReference>
<dbReference type="RefSeq" id="WP_002373328.1">
    <property type="nucleotide sequence ID" value="NZ_JAMWKG010000003.1"/>
</dbReference>
<accession>A0A4U3M1R2</accession>
<protein>
    <submittedName>
        <fullName evidence="6">Radical SAM protein</fullName>
    </submittedName>
</protein>
<gene>
    <name evidence="6" type="ORF">EY666_11445</name>
</gene>
<evidence type="ECO:0000256" key="2">
    <source>
        <dbReference type="ARBA" id="ARBA00022723"/>
    </source>
</evidence>
<dbReference type="PANTHER" id="PTHR11228:SF7">
    <property type="entry name" value="PQQA PEPTIDE CYCLASE"/>
    <property type="match status" value="1"/>
</dbReference>
<evidence type="ECO:0000313" key="6">
    <source>
        <dbReference type="EMBL" id="TKK81186.1"/>
    </source>
</evidence>
<keyword evidence="1" id="KW-0949">S-adenosyl-L-methionine</keyword>
<dbReference type="AlphaFoldDB" id="A0A4U3M1R2"/>
<dbReference type="Gene3D" id="3.20.20.70">
    <property type="entry name" value="Aldolase class I"/>
    <property type="match status" value="1"/>
</dbReference>
<dbReference type="Pfam" id="PF13186">
    <property type="entry name" value="SPASM"/>
    <property type="match status" value="1"/>
</dbReference>
<organism evidence="6 7">
    <name type="scientific">Enterococcus faecalis</name>
    <name type="common">Streptococcus faecalis</name>
    <dbReference type="NCBI Taxonomy" id="1351"/>
    <lineage>
        <taxon>Bacteria</taxon>
        <taxon>Bacillati</taxon>
        <taxon>Bacillota</taxon>
        <taxon>Bacilli</taxon>
        <taxon>Lactobacillales</taxon>
        <taxon>Enterococcaceae</taxon>
        <taxon>Enterococcus</taxon>
    </lineage>
</organism>